<dbReference type="InterPro" id="IPR039564">
    <property type="entry name" value="Peptidase_C39-like"/>
</dbReference>
<feature type="compositionally biased region" description="Low complexity" evidence="1">
    <location>
        <begin position="220"/>
        <end position="264"/>
    </location>
</feature>
<gene>
    <name evidence="3" type="ORF">K8U61_06865</name>
</gene>
<comment type="caution">
    <text evidence="3">The sequence shown here is derived from an EMBL/GenBank/DDBJ whole genome shotgun (WGS) entry which is preliminary data.</text>
</comment>
<dbReference type="Pfam" id="PF13529">
    <property type="entry name" value="Peptidase_C39_2"/>
    <property type="match status" value="1"/>
</dbReference>
<evidence type="ECO:0000259" key="2">
    <source>
        <dbReference type="Pfam" id="PF13529"/>
    </source>
</evidence>
<feature type="region of interest" description="Disordered" evidence="1">
    <location>
        <begin position="201"/>
        <end position="271"/>
    </location>
</feature>
<proteinExistence type="predicted"/>
<evidence type="ECO:0000313" key="3">
    <source>
        <dbReference type="EMBL" id="MBZ5737875.1"/>
    </source>
</evidence>
<dbReference type="Proteomes" id="UP000780875">
    <property type="component" value="Unassembled WGS sequence"/>
</dbReference>
<accession>A0ABS7UA60</accession>
<name>A0ABS7UA60_9ACTN</name>
<evidence type="ECO:0000313" key="4">
    <source>
        <dbReference type="Proteomes" id="UP000780875"/>
    </source>
</evidence>
<evidence type="ECO:0000256" key="1">
    <source>
        <dbReference type="SAM" id="MobiDB-lite"/>
    </source>
</evidence>
<dbReference type="Gene3D" id="3.90.70.10">
    <property type="entry name" value="Cysteine proteinases"/>
    <property type="match status" value="1"/>
</dbReference>
<sequence length="456" mass="49864">MSRPRPRTIAIGALIVLLAVAPFVPRGSHHDDGSILPSGDGNGSDSALRPAMTAGTSRITPAMQREIDQVVAQGQRVGRLGKASANQLVDDAVRCADLDGQRYCLGFGWTQDTQAQVQARMARAARTAAKMPARINTGDLGPAASLARYARMSPADRAAADRAELEDAARSVAKVWLLRHEIQGEALPADFLADHPEARAATATTPADLSTDAPATAARTKATSKPSATPTATATPTTKTTKKPTATPTATATPTSTTSAAATKKASDYPRRSVIMNPQHVSEQHMTYWCGPTSMQMIAWGWAGKARSQQHWADKLGTTTGGTAITSMVRVTNRYTGWDNPARAGRYITLDIGSWSYQKWWLLMMRHIHDYRAPVILHPILLKKFYPYLDDDASGHFQVGRGYDKRGKKPDQLGYFEPWNQQRFDPSEPYISRVQWRAAYKSYRANQAHFQHNVGV</sequence>
<dbReference type="RefSeq" id="WP_224122252.1">
    <property type="nucleotide sequence ID" value="NZ_JAIQZJ010000003.1"/>
</dbReference>
<reference evidence="3 4" key="1">
    <citation type="submission" date="2021-09" db="EMBL/GenBank/DDBJ databases">
        <title>Whole genome sequence of Nocardioides sp. GBK3QG-3.</title>
        <authorList>
            <person name="Tuo L."/>
        </authorList>
    </citation>
    <scope>NUCLEOTIDE SEQUENCE [LARGE SCALE GENOMIC DNA]</scope>
    <source>
        <strain evidence="3 4">GBK3QG-3</strain>
    </source>
</reference>
<dbReference type="EMBL" id="JAIQZJ010000003">
    <property type="protein sequence ID" value="MBZ5737875.1"/>
    <property type="molecule type" value="Genomic_DNA"/>
</dbReference>
<feature type="domain" description="Peptidase C39-like" evidence="2">
    <location>
        <begin position="284"/>
        <end position="407"/>
    </location>
</feature>
<organism evidence="3 4">
    <name type="scientific">Nocardioides mangrovi</name>
    <dbReference type="NCBI Taxonomy" id="2874580"/>
    <lineage>
        <taxon>Bacteria</taxon>
        <taxon>Bacillati</taxon>
        <taxon>Actinomycetota</taxon>
        <taxon>Actinomycetes</taxon>
        <taxon>Propionibacteriales</taxon>
        <taxon>Nocardioidaceae</taxon>
        <taxon>Nocardioides</taxon>
    </lineage>
</organism>
<keyword evidence="4" id="KW-1185">Reference proteome</keyword>
<protein>
    <submittedName>
        <fullName evidence="3">C39 family peptidase</fullName>
    </submittedName>
</protein>